<feature type="domain" description="MIB/HERC2" evidence="3">
    <location>
        <begin position="662"/>
        <end position="736"/>
    </location>
</feature>
<dbReference type="SMART" id="SM00327">
    <property type="entry name" value="VWA"/>
    <property type="match status" value="1"/>
</dbReference>
<dbReference type="Pfam" id="PF06701">
    <property type="entry name" value="MIB_HERC2"/>
    <property type="match status" value="1"/>
</dbReference>
<dbReference type="SUPFAM" id="SSF159034">
    <property type="entry name" value="Mib/herc2 domain-like"/>
    <property type="match status" value="2"/>
</dbReference>
<evidence type="ECO:0000259" key="2">
    <source>
        <dbReference type="PROSITE" id="PS50234"/>
    </source>
</evidence>
<feature type="domain" description="MIB/HERC2" evidence="3">
    <location>
        <begin position="591"/>
        <end position="663"/>
    </location>
</feature>
<dbReference type="PROSITE" id="PS50234">
    <property type="entry name" value="VWFA"/>
    <property type="match status" value="1"/>
</dbReference>
<dbReference type="GO" id="GO:0046872">
    <property type="term" value="F:metal ion binding"/>
    <property type="evidence" value="ECO:0007669"/>
    <property type="project" value="InterPro"/>
</dbReference>
<name>A0A8W8HMQ2_MAGGI</name>
<dbReference type="Proteomes" id="UP000005408">
    <property type="component" value="Unassembled WGS sequence"/>
</dbReference>
<organism evidence="4 5">
    <name type="scientific">Magallana gigas</name>
    <name type="common">Pacific oyster</name>
    <name type="synonym">Crassostrea gigas</name>
    <dbReference type="NCBI Taxonomy" id="29159"/>
    <lineage>
        <taxon>Eukaryota</taxon>
        <taxon>Metazoa</taxon>
        <taxon>Spiralia</taxon>
        <taxon>Lophotrochozoa</taxon>
        <taxon>Mollusca</taxon>
        <taxon>Bivalvia</taxon>
        <taxon>Autobranchia</taxon>
        <taxon>Pteriomorphia</taxon>
        <taxon>Ostreida</taxon>
        <taxon>Ostreoidea</taxon>
        <taxon>Ostreidae</taxon>
        <taxon>Magallana</taxon>
    </lineage>
</organism>
<dbReference type="EnsemblMetazoa" id="G10276.1">
    <property type="protein sequence ID" value="G10276.1:cds"/>
    <property type="gene ID" value="G10276"/>
</dbReference>
<dbReference type="CDD" id="cd00198">
    <property type="entry name" value="vWFA"/>
    <property type="match status" value="1"/>
</dbReference>
<dbReference type="GO" id="GO:0016567">
    <property type="term" value="P:protein ubiquitination"/>
    <property type="evidence" value="ECO:0007669"/>
    <property type="project" value="InterPro"/>
</dbReference>
<dbReference type="Gene3D" id="3.40.50.410">
    <property type="entry name" value="von Willebrand factor, type A domain"/>
    <property type="match status" value="1"/>
</dbReference>
<evidence type="ECO:0000313" key="5">
    <source>
        <dbReference type="Proteomes" id="UP000005408"/>
    </source>
</evidence>
<dbReference type="PROSITE" id="PS51416">
    <property type="entry name" value="MIB_HERC2"/>
    <property type="match status" value="2"/>
</dbReference>
<protein>
    <submittedName>
        <fullName evidence="4">Uncharacterized protein</fullName>
    </submittedName>
</protein>
<dbReference type="InterPro" id="IPR036465">
    <property type="entry name" value="vWFA_dom_sf"/>
</dbReference>
<dbReference type="Pfam" id="PF13519">
    <property type="entry name" value="VWA_2"/>
    <property type="match status" value="1"/>
</dbReference>
<proteinExistence type="predicted"/>
<dbReference type="GO" id="GO:0004842">
    <property type="term" value="F:ubiquitin-protein transferase activity"/>
    <property type="evidence" value="ECO:0007669"/>
    <property type="project" value="InterPro"/>
</dbReference>
<keyword evidence="1" id="KW-0175">Coiled coil</keyword>
<keyword evidence="5" id="KW-1185">Reference proteome</keyword>
<evidence type="ECO:0000256" key="1">
    <source>
        <dbReference type="SAM" id="Coils"/>
    </source>
</evidence>
<dbReference type="AlphaFoldDB" id="A0A8W8HMQ2"/>
<dbReference type="InterPro" id="IPR002035">
    <property type="entry name" value="VWF_A"/>
</dbReference>
<accession>A0A8W8HMQ2</accession>
<dbReference type="InterPro" id="IPR037252">
    <property type="entry name" value="Mib_Herc2_sf"/>
</dbReference>
<feature type="domain" description="VWFA" evidence="2">
    <location>
        <begin position="382"/>
        <end position="583"/>
    </location>
</feature>
<dbReference type="SUPFAM" id="SSF53300">
    <property type="entry name" value="vWA-like"/>
    <property type="match status" value="1"/>
</dbReference>
<reference evidence="4" key="1">
    <citation type="submission" date="2022-08" db="UniProtKB">
        <authorList>
            <consortium name="EnsemblMetazoa"/>
        </authorList>
    </citation>
    <scope>IDENTIFICATION</scope>
    <source>
        <strain evidence="4">05x7-T-G4-1.051#20</strain>
    </source>
</reference>
<feature type="coiled-coil region" evidence="1">
    <location>
        <begin position="239"/>
        <end position="273"/>
    </location>
</feature>
<evidence type="ECO:0000313" key="4">
    <source>
        <dbReference type="EnsemblMetazoa" id="G10276.1:cds"/>
    </source>
</evidence>
<dbReference type="InterPro" id="IPR010606">
    <property type="entry name" value="Mib_Herc2"/>
</dbReference>
<sequence length="765" mass="86173">MGNSTSNTSVDHTDQSVYVGSSVDRSTSQNLVISHGSSSDIKKSSILSLEKGSVSKEKTIEMRKSYYTSLNSHEKNEIYLDAIVQTGTEERMAMSPCEDVLQNIENLKKKEDSPSFHTVSKASHTDYAPIAFKSNDSLSCASAESTLQKGEYDVENHLEYSCCKDERTSCIEEANKQNKNAILQMVQRPNESLESMEKDHNVIFDVMNSRSISQSEVKERGLKMITELEHFFKNVMAKMKEKDDAIANLQTILRNLNEKVKLLEKKIQVLEFAKAKIQKTAMQKSNLLVHQKEEAPTSLNLNPLKPNSKLATEKKSFSLENFDVDLASNKIEQENEDMAPCDSERAPGNSENLTQKEILPVGYWVDKANEILGTIALEEPVDNVLCLDTSDSMAGEAFQTMINLSLRFLSGLEHSSSNQKVGLVCFGGYTRVVRRCCMNYTKLKEEIQSLRPGGPSPLTAGILLAHSVASRELTIPTLQGVSFFPRIIVLTDGVATPDRVTGCADFIPDIKERLTICADIDGLVEMMRRSTSPPRVYFVPLGKTDESIIEPLVRRTHGQIITPANFDEFIHQFAGGELLVTQLRPSFPNFYKETDINMPPIGTRVRRGPDWQSDFDEQDSRGPGTVVSHDRRGFISIMWDNGHQYRYPYGIQGRFAVMVVDEPRILQRHQLIEVGCLVKRGYNWRDNDNDGGPENIGVVFRVHSDATVSVRWPTGQRRRYKFGKHGYYEVELSDALDENVQLRMLSRKHRAGAYSRKPNIIVNHL</sequence>
<evidence type="ECO:0000259" key="3">
    <source>
        <dbReference type="PROSITE" id="PS51416"/>
    </source>
</evidence>
<dbReference type="Gene3D" id="2.30.30.40">
    <property type="entry name" value="SH3 Domains"/>
    <property type="match status" value="2"/>
</dbReference>